<evidence type="ECO:0000256" key="1">
    <source>
        <dbReference type="SAM" id="Phobius"/>
    </source>
</evidence>
<protein>
    <recommendedName>
        <fullName evidence="4">Transmembrane protein</fullName>
    </recommendedName>
</protein>
<proteinExistence type="predicted"/>
<feature type="transmembrane region" description="Helical" evidence="1">
    <location>
        <begin position="278"/>
        <end position="300"/>
    </location>
</feature>
<keyword evidence="1" id="KW-0812">Transmembrane</keyword>
<evidence type="ECO:0000313" key="2">
    <source>
        <dbReference type="EMBL" id="EQC29631.1"/>
    </source>
</evidence>
<dbReference type="InParanoid" id="T0Q4U5"/>
<accession>T0Q4U5</accession>
<feature type="transmembrane region" description="Helical" evidence="1">
    <location>
        <begin position="349"/>
        <end position="369"/>
    </location>
</feature>
<dbReference type="OrthoDB" id="69883at2759"/>
<name>T0Q4U5_SAPDV</name>
<sequence length="654" mass="72682">MNSPTQAFVSSIRHERWRSKLRKWYQFVVTIAGLCVILLIAGDATANNWAISNFLGGGYFFLTPIASVQSLAQLSTKYSFAKNLGVDNLSNLGQWMSNFSVVNMVTKSNKIYVIQTGDIALTPNSVLCPIFKSTYAVDVAVSSKVKLALMSDAVTFFRGNAVTHFFSDDATANLGNANLTADELLARNYIPGRTTVDKRFTTEIALVNSSLPQTHRVNYYRIFSRSFCSGCDPVAELGYSVCNMTMVYNDTAKTLTVTDSRFLPGSMFKLGFVMPNSAFGQVALAAKITAIVFAVFGYLASRRTVQWHDVDPTKAESVVTRAMRSVLPKVFRHQSHALRFDMFCYNSDLFVFLYAASVLIDIPNCLLYMRNVNLYTMYAPQFLYSLQLFSLSTRLLWVNCAILKGCKILWNLLGVATFNGESAVMRFFNWSSVKTLYFSAILLFYVPPFIEYNNSVTIDVRNSAQRIDGICINVFDGFYMRVASSITTGLIANVLIMTALDHLIFFKFWRIMTRNSLARQAIFNSTSILCDYLDDVMPDEAATGAVIIVTARRLSTLHWFFTSHLVCFGLPEKGLRANKSKAITVKTPQTSPHKPLSSASAVVPEASAAASSDAGCLVVQDGDCNLYLLDHKYTAITSLAFNIKILKNTTITVQ</sequence>
<evidence type="ECO:0000313" key="3">
    <source>
        <dbReference type="Proteomes" id="UP000030762"/>
    </source>
</evidence>
<reference evidence="2 3" key="1">
    <citation type="submission" date="2012-04" db="EMBL/GenBank/DDBJ databases">
        <title>The Genome Sequence of Saprolegnia declina VS20.</title>
        <authorList>
            <consortium name="The Broad Institute Genome Sequencing Platform"/>
            <person name="Russ C."/>
            <person name="Nusbaum C."/>
            <person name="Tyler B."/>
            <person name="van West P."/>
            <person name="Dieguez-Uribeondo J."/>
            <person name="de Bruijn I."/>
            <person name="Tripathy S."/>
            <person name="Jiang R."/>
            <person name="Young S.K."/>
            <person name="Zeng Q."/>
            <person name="Gargeya S."/>
            <person name="Fitzgerald M."/>
            <person name="Haas B."/>
            <person name="Abouelleil A."/>
            <person name="Alvarado L."/>
            <person name="Arachchi H.M."/>
            <person name="Berlin A."/>
            <person name="Chapman S.B."/>
            <person name="Goldberg J."/>
            <person name="Griggs A."/>
            <person name="Gujja S."/>
            <person name="Hansen M."/>
            <person name="Howarth C."/>
            <person name="Imamovic A."/>
            <person name="Larimer J."/>
            <person name="McCowen C."/>
            <person name="Montmayeur A."/>
            <person name="Murphy C."/>
            <person name="Neiman D."/>
            <person name="Pearson M."/>
            <person name="Priest M."/>
            <person name="Roberts A."/>
            <person name="Saif S."/>
            <person name="Shea T."/>
            <person name="Sisk P."/>
            <person name="Sykes S."/>
            <person name="Wortman J."/>
            <person name="Nusbaum C."/>
            <person name="Birren B."/>
        </authorList>
    </citation>
    <scope>NUCLEOTIDE SEQUENCE [LARGE SCALE GENOMIC DNA]</scope>
    <source>
        <strain evidence="2 3">VS20</strain>
    </source>
</reference>
<keyword evidence="1" id="KW-0472">Membrane</keyword>
<feature type="transmembrane region" description="Helical" evidence="1">
    <location>
        <begin position="54"/>
        <end position="72"/>
    </location>
</feature>
<feature type="transmembrane region" description="Helical" evidence="1">
    <location>
        <begin position="427"/>
        <end position="446"/>
    </location>
</feature>
<organism evidence="2 3">
    <name type="scientific">Saprolegnia diclina (strain VS20)</name>
    <dbReference type="NCBI Taxonomy" id="1156394"/>
    <lineage>
        <taxon>Eukaryota</taxon>
        <taxon>Sar</taxon>
        <taxon>Stramenopiles</taxon>
        <taxon>Oomycota</taxon>
        <taxon>Saprolegniomycetes</taxon>
        <taxon>Saprolegniales</taxon>
        <taxon>Saprolegniaceae</taxon>
        <taxon>Saprolegnia</taxon>
    </lineage>
</organism>
<keyword evidence="1" id="KW-1133">Transmembrane helix</keyword>
<feature type="transmembrane region" description="Helical" evidence="1">
    <location>
        <begin position="490"/>
        <end position="509"/>
    </location>
</feature>
<dbReference type="Proteomes" id="UP000030762">
    <property type="component" value="Unassembled WGS sequence"/>
</dbReference>
<dbReference type="AlphaFoldDB" id="T0Q4U5"/>
<dbReference type="GeneID" id="19953362"/>
<dbReference type="EMBL" id="JH767182">
    <property type="protein sequence ID" value="EQC29631.1"/>
    <property type="molecule type" value="Genomic_DNA"/>
</dbReference>
<keyword evidence="3" id="KW-1185">Reference proteome</keyword>
<dbReference type="OMA" id="TANNWAI"/>
<feature type="transmembrane region" description="Helical" evidence="1">
    <location>
        <begin position="24"/>
        <end position="42"/>
    </location>
</feature>
<dbReference type="RefSeq" id="XP_008616935.1">
    <property type="nucleotide sequence ID" value="XM_008618713.1"/>
</dbReference>
<gene>
    <name evidence="2" type="ORF">SDRG_12635</name>
</gene>
<evidence type="ECO:0008006" key="4">
    <source>
        <dbReference type="Google" id="ProtNLM"/>
    </source>
</evidence>
<dbReference type="VEuPathDB" id="FungiDB:SDRG_12635"/>